<comment type="function">
    <text evidence="1">Involved in a late step of protoheme IX synthesis.</text>
</comment>
<gene>
    <name evidence="12" type="primary">hemY</name>
    <name evidence="12" type="ORF">LMI_2847</name>
    <name evidence="13" type="ORF">SAMN02982997_02765</name>
</gene>
<dbReference type="OrthoDB" id="7053339at2"/>
<proteinExistence type="predicted"/>
<sequence>MIRLLIFFIVLLISVYLGIQLSHDPGYVLVSINHWSIETTLWFAVIALIIFFLLFHCIFLLLRKLSRSPTSFRDWQNKRRILKAQAKTQQGLIEFSEGYWSQAKNHLIKALPDTDSPLLNYLTAARAAQEMGDSKLRDNYLREAQQSMPNAKIAVELTQAQLQLANQQWEQALATLRHLQDLAPRHPYVLKLLMRLYIEVKDWSQLIELLPELKKHQVVTGAAFERLQHQTYLQAISDLTKYSQREALTKLIEHLPKNLSQDPELMAEYCRFLLTCNENQKAESILRQCLRRQFSENLINLYGQVKGNDKQLTFAESLLKKQPHSAELHLCLGRLCLNSNLWGKAKSHFENSISLAATPEAYEELGKLLERLNDQGGACTAYRQGLALAVHQ</sequence>
<evidence type="ECO:0000256" key="8">
    <source>
        <dbReference type="ARBA" id="ARBA00023136"/>
    </source>
</evidence>
<keyword evidence="5" id="KW-0997">Cell inner membrane</keyword>
<comment type="pathway">
    <text evidence="3">Porphyrin-containing compound metabolism; protoheme biosynthesis.</text>
</comment>
<evidence type="ECO:0000256" key="2">
    <source>
        <dbReference type="ARBA" id="ARBA00004429"/>
    </source>
</evidence>
<accession>A0A098GJE2</accession>
<evidence type="ECO:0000313" key="15">
    <source>
        <dbReference type="Proteomes" id="UP000182998"/>
    </source>
</evidence>
<dbReference type="AlphaFoldDB" id="A0A098GJE2"/>
<dbReference type="EMBL" id="FMVN01000017">
    <property type="protein sequence ID" value="SCY75100.1"/>
    <property type="molecule type" value="Genomic_DNA"/>
</dbReference>
<evidence type="ECO:0000256" key="10">
    <source>
        <dbReference type="SAM" id="Phobius"/>
    </source>
</evidence>
<evidence type="ECO:0000256" key="5">
    <source>
        <dbReference type="ARBA" id="ARBA00022519"/>
    </source>
</evidence>
<keyword evidence="4" id="KW-1003">Cell membrane</keyword>
<feature type="transmembrane region" description="Helical" evidence="10">
    <location>
        <begin position="41"/>
        <end position="62"/>
    </location>
</feature>
<keyword evidence="8 10" id="KW-0472">Membrane</keyword>
<dbReference type="GO" id="GO:0006779">
    <property type="term" value="P:porphyrin-containing compound biosynthetic process"/>
    <property type="evidence" value="ECO:0007669"/>
    <property type="project" value="UniProtKB-KW"/>
</dbReference>
<dbReference type="UniPathway" id="UPA00252"/>
<dbReference type="InterPro" id="IPR005254">
    <property type="entry name" value="Heme_biosyn_assoc_TPR_pro"/>
</dbReference>
<keyword evidence="9" id="KW-0627">Porphyrin biosynthesis</keyword>
<evidence type="ECO:0000259" key="11">
    <source>
        <dbReference type="Pfam" id="PF07219"/>
    </source>
</evidence>
<evidence type="ECO:0000313" key="13">
    <source>
        <dbReference type="EMBL" id="SCY75100.1"/>
    </source>
</evidence>
<dbReference type="Pfam" id="PF07219">
    <property type="entry name" value="HemY_N"/>
    <property type="match status" value="1"/>
</dbReference>
<name>A0A098GJE2_LEGMI</name>
<organism evidence="12 14">
    <name type="scientific">Legionella micdadei</name>
    <name type="common">Tatlockia micdadei</name>
    <dbReference type="NCBI Taxonomy" id="451"/>
    <lineage>
        <taxon>Bacteria</taxon>
        <taxon>Pseudomonadati</taxon>
        <taxon>Pseudomonadota</taxon>
        <taxon>Gammaproteobacteria</taxon>
        <taxon>Legionellales</taxon>
        <taxon>Legionellaceae</taxon>
        <taxon>Legionella</taxon>
    </lineage>
</organism>
<dbReference type="GO" id="GO:0042168">
    <property type="term" value="P:heme metabolic process"/>
    <property type="evidence" value="ECO:0007669"/>
    <property type="project" value="InterPro"/>
</dbReference>
<dbReference type="PATRIC" id="fig|451.8.peg.2446"/>
<dbReference type="HOGENOM" id="CLU_037501_2_1_6"/>
<dbReference type="EMBL" id="LN614830">
    <property type="protein sequence ID" value="CEG62095.1"/>
    <property type="molecule type" value="Genomic_DNA"/>
</dbReference>
<keyword evidence="7 10" id="KW-1133">Transmembrane helix</keyword>
<dbReference type="RefSeq" id="WP_045100221.1">
    <property type="nucleotide sequence ID" value="NZ_CP020614.1"/>
</dbReference>
<comment type="subcellular location">
    <subcellularLocation>
        <location evidence="2">Cell inner membrane</location>
        <topology evidence="2">Multi-pass membrane protein</topology>
    </subcellularLocation>
</comment>
<protein>
    <submittedName>
        <fullName evidence="13">HemY protein</fullName>
    </submittedName>
    <submittedName>
        <fullName evidence="12">Protoporphyrinogen IX and coproporphyrinogen III oxidase HemY</fullName>
    </submittedName>
</protein>
<dbReference type="NCBIfam" id="TIGR00540">
    <property type="entry name" value="TPR_hemY_coli"/>
    <property type="match status" value="1"/>
</dbReference>
<reference evidence="13 15" key="3">
    <citation type="submission" date="2016-10" db="EMBL/GenBank/DDBJ databases">
        <authorList>
            <person name="Varghese N."/>
            <person name="Submissions S."/>
        </authorList>
    </citation>
    <scope>NUCLEOTIDE SEQUENCE [LARGE SCALE GENOMIC DNA]</scope>
    <source>
        <strain evidence="13 15">ATCC 33218</strain>
    </source>
</reference>
<evidence type="ECO:0000256" key="1">
    <source>
        <dbReference type="ARBA" id="ARBA00002962"/>
    </source>
</evidence>
<dbReference type="Proteomes" id="UP000032414">
    <property type="component" value="Chromosome I"/>
</dbReference>
<dbReference type="InterPro" id="IPR011990">
    <property type="entry name" value="TPR-like_helical_dom_sf"/>
</dbReference>
<dbReference type="InterPro" id="IPR010817">
    <property type="entry name" value="HemY_N"/>
</dbReference>
<dbReference type="SUPFAM" id="SSF48452">
    <property type="entry name" value="TPR-like"/>
    <property type="match status" value="1"/>
</dbReference>
<dbReference type="Gene3D" id="1.25.40.10">
    <property type="entry name" value="Tetratricopeptide repeat domain"/>
    <property type="match status" value="2"/>
</dbReference>
<dbReference type="KEGG" id="tmc:LMI_2847"/>
<evidence type="ECO:0000256" key="7">
    <source>
        <dbReference type="ARBA" id="ARBA00022989"/>
    </source>
</evidence>
<dbReference type="GO" id="GO:0005886">
    <property type="term" value="C:plasma membrane"/>
    <property type="evidence" value="ECO:0007669"/>
    <property type="project" value="UniProtKB-SubCell"/>
</dbReference>
<dbReference type="Proteomes" id="UP000182998">
    <property type="component" value="Unassembled WGS sequence"/>
</dbReference>
<dbReference type="STRING" id="451.B6N58_02000"/>
<reference evidence="12" key="2">
    <citation type="submission" date="2014-09" db="EMBL/GenBank/DDBJ databases">
        <authorList>
            <person name="GOMEZ-VALERO Laura"/>
        </authorList>
    </citation>
    <scope>NUCLEOTIDE SEQUENCE</scope>
    <source>
        <strain evidence="12">ATCC33218</strain>
    </source>
</reference>
<reference evidence="14" key="1">
    <citation type="submission" date="2014-09" db="EMBL/GenBank/DDBJ databases">
        <authorList>
            <person name="Gomez-Valero L."/>
        </authorList>
    </citation>
    <scope>NUCLEOTIDE SEQUENCE [LARGE SCALE GENOMIC DNA]</scope>
    <source>
        <strain evidence="14">ATCC33218</strain>
    </source>
</reference>
<keyword evidence="6 10" id="KW-0812">Transmembrane</keyword>
<evidence type="ECO:0000256" key="3">
    <source>
        <dbReference type="ARBA" id="ARBA00004744"/>
    </source>
</evidence>
<evidence type="ECO:0000313" key="12">
    <source>
        <dbReference type="EMBL" id="CEG62095.1"/>
    </source>
</evidence>
<keyword evidence="15" id="KW-1185">Reference proteome</keyword>
<evidence type="ECO:0000256" key="9">
    <source>
        <dbReference type="ARBA" id="ARBA00023244"/>
    </source>
</evidence>
<evidence type="ECO:0000256" key="4">
    <source>
        <dbReference type="ARBA" id="ARBA00022475"/>
    </source>
</evidence>
<evidence type="ECO:0000313" key="14">
    <source>
        <dbReference type="Proteomes" id="UP000032414"/>
    </source>
</evidence>
<evidence type="ECO:0000256" key="6">
    <source>
        <dbReference type="ARBA" id="ARBA00022692"/>
    </source>
</evidence>
<feature type="domain" description="HemY N-terminal" evidence="11">
    <location>
        <begin position="26"/>
        <end position="132"/>
    </location>
</feature>